<dbReference type="AlphaFoldDB" id="A0A6V7TS98"/>
<reference evidence="1 2" key="1">
    <citation type="submission" date="2020-08" db="EMBL/GenBank/DDBJ databases">
        <authorList>
            <person name="Koutsovoulos G."/>
            <person name="Danchin GJ E."/>
        </authorList>
    </citation>
    <scope>NUCLEOTIDE SEQUENCE [LARGE SCALE GENOMIC DNA]</scope>
</reference>
<organism evidence="1 2">
    <name type="scientific">Meloidogyne enterolobii</name>
    <name type="common">Root-knot nematode worm</name>
    <name type="synonym">Meloidogyne mayaguensis</name>
    <dbReference type="NCBI Taxonomy" id="390850"/>
    <lineage>
        <taxon>Eukaryota</taxon>
        <taxon>Metazoa</taxon>
        <taxon>Ecdysozoa</taxon>
        <taxon>Nematoda</taxon>
        <taxon>Chromadorea</taxon>
        <taxon>Rhabditida</taxon>
        <taxon>Tylenchina</taxon>
        <taxon>Tylenchomorpha</taxon>
        <taxon>Tylenchoidea</taxon>
        <taxon>Meloidogynidae</taxon>
        <taxon>Meloidogyninae</taxon>
        <taxon>Meloidogyne</taxon>
    </lineage>
</organism>
<sequence>MIIIRCWLEHLFNYAFQYAHFDKCVFNPEMVDILFDNDKTIPLKLNINHLYLSSTKRIICENMLDLILDNLVISESFAMNLKDVDIPEQYIFILFDILINKGDKLHHVSFMFECELPQIYDLIVEYIATSKDCSKMVSEINLHFRPKTNIKVNKRAEDVKVTEIRGAVKYMHYHISNIYNPKLRFYFYTAEPKDRFYSLWFKNDKKIEFVIRLLEKDIIFLIYKIIFSGYCQFFL</sequence>
<protein>
    <submittedName>
        <fullName evidence="1">Uncharacterized protein</fullName>
    </submittedName>
</protein>
<proteinExistence type="predicted"/>
<name>A0A6V7TS98_MELEN</name>
<dbReference type="EMBL" id="CAJEWN010000010">
    <property type="protein sequence ID" value="CAD2131360.1"/>
    <property type="molecule type" value="Genomic_DNA"/>
</dbReference>
<gene>
    <name evidence="1" type="ORF">MENT_LOCUS3292</name>
</gene>
<comment type="caution">
    <text evidence="1">The sequence shown here is derived from an EMBL/GenBank/DDBJ whole genome shotgun (WGS) entry which is preliminary data.</text>
</comment>
<evidence type="ECO:0000313" key="2">
    <source>
        <dbReference type="Proteomes" id="UP000580250"/>
    </source>
</evidence>
<accession>A0A6V7TS98</accession>
<evidence type="ECO:0000313" key="1">
    <source>
        <dbReference type="EMBL" id="CAD2131360.1"/>
    </source>
</evidence>
<dbReference type="Proteomes" id="UP000580250">
    <property type="component" value="Unassembled WGS sequence"/>
</dbReference>